<dbReference type="GO" id="GO:0009117">
    <property type="term" value="P:nucleotide metabolic process"/>
    <property type="evidence" value="ECO:0007669"/>
    <property type="project" value="UniProtKB-KW"/>
</dbReference>
<gene>
    <name evidence="4" type="ORF">BOH66_13020</name>
</gene>
<comment type="similarity">
    <text evidence="3">Belongs to the Maf family.</text>
</comment>
<comment type="caution">
    <text evidence="3">Lacks conserved residue(s) required for the propagation of feature annotation.</text>
</comment>
<keyword evidence="3" id="KW-0546">Nucleotide metabolism</keyword>
<dbReference type="PANTHER" id="PTHR43213:SF5">
    <property type="entry name" value="BIFUNCTIONAL DTTP_UTP PYROPHOSPHATASE_METHYLTRANSFERASE PROTEIN-RELATED"/>
    <property type="match status" value="1"/>
</dbReference>
<feature type="active site" description="Proton acceptor" evidence="3">
    <location>
        <position position="83"/>
    </location>
</feature>
<evidence type="ECO:0000256" key="3">
    <source>
        <dbReference type="HAMAP-Rule" id="MF_00528"/>
    </source>
</evidence>
<dbReference type="EC" id="3.6.1.9" evidence="3"/>
<dbReference type="Gene3D" id="3.90.950.10">
    <property type="match status" value="1"/>
</dbReference>
<dbReference type="EMBL" id="CP018762">
    <property type="protein sequence ID" value="APZ35060.1"/>
    <property type="molecule type" value="Genomic_DNA"/>
</dbReference>
<evidence type="ECO:0000313" key="4">
    <source>
        <dbReference type="EMBL" id="APZ35060.1"/>
    </source>
</evidence>
<dbReference type="STRING" id="36805.BOH66_13020"/>
<dbReference type="NCBIfam" id="TIGR00172">
    <property type="entry name" value="maf"/>
    <property type="match status" value="1"/>
</dbReference>
<dbReference type="CDD" id="cd00555">
    <property type="entry name" value="Maf"/>
    <property type="match status" value="1"/>
</dbReference>
<sequence>MRVCLASTSPARLMLMRQAGIEPLLQAPDVDEEAVIAAAETAEGRTLPPDEHVLLLARRKAADVAASLAAADPAFDGVVVGGDSMFEIDGQVLGKPHLPDIATARWEQMRGRTGILHSGHSVIRIEPGRAPREESAVAAASVTFVSDITDAEISAYVASGEPLQVAGAFTVDSLGGAFIERVEGDPSTVVGMSLSTVRHLCGRLGICWTDLWNRPHAS</sequence>
<dbReference type="Proteomes" id="UP000187185">
    <property type="component" value="Chromosome"/>
</dbReference>
<dbReference type="KEGG" id="maur:BOH66_13020"/>
<protein>
    <recommendedName>
        <fullName evidence="3">Nucleoside triphosphate pyrophosphatase</fullName>
        <ecNumber evidence="3">3.6.1.9</ecNumber>
    </recommendedName>
    <alternativeName>
        <fullName evidence="3">Nucleotide pyrophosphatase</fullName>
        <shortName evidence="3">Nucleotide PPase</shortName>
    </alternativeName>
</protein>
<keyword evidence="5" id="KW-1185">Reference proteome</keyword>
<organism evidence="4 5">
    <name type="scientific">Microbacterium aurum</name>
    <dbReference type="NCBI Taxonomy" id="36805"/>
    <lineage>
        <taxon>Bacteria</taxon>
        <taxon>Bacillati</taxon>
        <taxon>Actinomycetota</taxon>
        <taxon>Actinomycetes</taxon>
        <taxon>Micrococcales</taxon>
        <taxon>Microbacteriaceae</taxon>
        <taxon>Microbacterium</taxon>
    </lineage>
</organism>
<comment type="function">
    <text evidence="3">Nucleoside triphosphate pyrophosphatase. May have a dual role in cell division arrest and in preventing the incorporation of modified nucleotides into cellular nucleic acids.</text>
</comment>
<dbReference type="RefSeq" id="WP_076691440.1">
    <property type="nucleotide sequence ID" value="NZ_CP018762.1"/>
</dbReference>
<dbReference type="PANTHER" id="PTHR43213">
    <property type="entry name" value="BIFUNCTIONAL DTTP/UTP PYROPHOSPHATASE/METHYLTRANSFERASE PROTEIN-RELATED"/>
    <property type="match status" value="1"/>
</dbReference>
<name>A0A1P8UAD8_9MICO</name>
<dbReference type="GO" id="GO:0047429">
    <property type="term" value="F:nucleoside triphosphate diphosphatase activity"/>
    <property type="evidence" value="ECO:0007669"/>
    <property type="project" value="UniProtKB-EC"/>
</dbReference>
<reference evidence="4 5" key="1">
    <citation type="submission" date="2016-12" db="EMBL/GenBank/DDBJ databases">
        <title>Complete genome sequence of Microbacterium aurum KACC 15219.</title>
        <authorList>
            <person name="Jung Y."/>
            <person name="Shin J.-H."/>
            <person name="Lee Y.-J."/>
            <person name="Yi H."/>
            <person name="Bahn Y.-S."/>
            <person name="Kim J.F."/>
            <person name="Lee D.-W."/>
        </authorList>
    </citation>
    <scope>NUCLEOTIDE SEQUENCE [LARGE SCALE GENOMIC DNA]</scope>
    <source>
        <strain evidence="4 5">KACC 15219</strain>
    </source>
</reference>
<dbReference type="PIRSF" id="PIRSF006305">
    <property type="entry name" value="Maf"/>
    <property type="match status" value="1"/>
</dbReference>
<comment type="subcellular location">
    <subcellularLocation>
        <location evidence="3">Cytoplasm</location>
    </subcellularLocation>
</comment>
<proteinExistence type="inferred from homology"/>
<evidence type="ECO:0000256" key="2">
    <source>
        <dbReference type="ARBA" id="ARBA00022801"/>
    </source>
</evidence>
<dbReference type="InterPro" id="IPR029001">
    <property type="entry name" value="ITPase-like_fam"/>
</dbReference>
<keyword evidence="3" id="KW-0963">Cytoplasm</keyword>
<keyword evidence="2 3" id="KW-0378">Hydrolase</keyword>
<evidence type="ECO:0000256" key="1">
    <source>
        <dbReference type="ARBA" id="ARBA00001968"/>
    </source>
</evidence>
<dbReference type="AlphaFoldDB" id="A0A1P8UAD8"/>
<dbReference type="SUPFAM" id="SSF52972">
    <property type="entry name" value="ITPase-like"/>
    <property type="match status" value="1"/>
</dbReference>
<dbReference type="InterPro" id="IPR003697">
    <property type="entry name" value="Maf-like"/>
</dbReference>
<comment type="catalytic activity">
    <reaction evidence="3">
        <text>a ribonucleoside 5'-triphosphate + H2O = a ribonucleoside 5'-phosphate + diphosphate + H(+)</text>
        <dbReference type="Rhea" id="RHEA:23996"/>
        <dbReference type="ChEBI" id="CHEBI:15377"/>
        <dbReference type="ChEBI" id="CHEBI:15378"/>
        <dbReference type="ChEBI" id="CHEBI:33019"/>
        <dbReference type="ChEBI" id="CHEBI:58043"/>
        <dbReference type="ChEBI" id="CHEBI:61557"/>
        <dbReference type="EC" id="3.6.1.9"/>
    </reaction>
</comment>
<dbReference type="OrthoDB" id="3527985at2"/>
<accession>A0A1P8UAD8</accession>
<dbReference type="GO" id="GO:0005737">
    <property type="term" value="C:cytoplasm"/>
    <property type="evidence" value="ECO:0007669"/>
    <property type="project" value="UniProtKB-SubCell"/>
</dbReference>
<dbReference type="Pfam" id="PF02545">
    <property type="entry name" value="Maf"/>
    <property type="match status" value="1"/>
</dbReference>
<dbReference type="HAMAP" id="MF_00528">
    <property type="entry name" value="Maf"/>
    <property type="match status" value="1"/>
</dbReference>
<comment type="catalytic activity">
    <reaction evidence="3">
        <text>a 2'-deoxyribonucleoside 5'-triphosphate + H2O = a 2'-deoxyribonucleoside 5'-phosphate + diphosphate + H(+)</text>
        <dbReference type="Rhea" id="RHEA:44644"/>
        <dbReference type="ChEBI" id="CHEBI:15377"/>
        <dbReference type="ChEBI" id="CHEBI:15378"/>
        <dbReference type="ChEBI" id="CHEBI:33019"/>
        <dbReference type="ChEBI" id="CHEBI:61560"/>
        <dbReference type="ChEBI" id="CHEBI:65317"/>
        <dbReference type="EC" id="3.6.1.9"/>
    </reaction>
</comment>
<evidence type="ECO:0000313" key="5">
    <source>
        <dbReference type="Proteomes" id="UP000187185"/>
    </source>
</evidence>
<comment type="cofactor">
    <cofactor evidence="1 3">
        <name>a divalent metal cation</name>
        <dbReference type="ChEBI" id="CHEBI:60240"/>
    </cofactor>
</comment>